<dbReference type="Proteomes" id="UP000717364">
    <property type="component" value="Unassembled WGS sequence"/>
</dbReference>
<comment type="caution">
    <text evidence="1">The sequence shown here is derived from an EMBL/GenBank/DDBJ whole genome shotgun (WGS) entry which is preliminary data.</text>
</comment>
<dbReference type="RefSeq" id="WP_215607538.1">
    <property type="nucleotide sequence ID" value="NZ_JADOES010000004.1"/>
</dbReference>
<sequence>MVESPTISSAPPVHPGMNYALLRQAGIDHIAKLAGDLWTDYNAHDPGITILENLCYAITDLSYRLSFDMEDLLAYPADAPLEGRQQFFTAREILTVNPLTINDYRKLLIDIHGVKNAWLEPLDNPEPALYTDATHSQLSFATPDLTEPVKLKGLYRVLIEQDPNYADAQSLIDTAKARLYPRRNLCEDFAEIKVLALEEITVRTELEIEDGVDPNVLMAQIYVALDRLISPDIDFFSLKELLAQGAPPETIFEGPALAHGFINTEQLEQFDRKTELHVSDFIHVILDIADVKAVRQITIASNQSPAPQAWALDLDPNLTPRIKSIEKVLQDFTFYNGQITYTLNEARVKRALKVVSQANRATTSKTDQPLDLPIPKGEDRELADYESIQNDFPLTYGIGDIGLPPSANTERKAQAKQLQAYLMVFDQLLANAFAQLDHVKDLFSFHNPALTTYFAQSIAHHPGAEAILAADYAQSLESLHEDESSALERKNRLLNHLMAHYSEKSPGDSLLFSEAALSATTIQKKVDFLSDYLTISAGRGRAVNVAIASKPDNTDNVSGLKRRISRLLGLPPSQQFLSTDQQEGFFILEHILLRPKTSNAPDETPGFLSFAQPITAFSPSSVEGRVTCFSPAYDLSLLSLDSTDDLPSTGTNLVVVAQIDDTYYARIFNRTGNKVVDTVNVADNHGFAPDAILVQELETAGFITEAQAATRAPIPEQTKSDLVQKITTSFNHTPPSHGLKIGETITIFYSSHYSGNYRVTATTTDTFDIVADYVEDDPDAGPDTGSWVRSQQPTDPFSFQISIVIPDWPKHFQDKNFRQLLHDTIISETPAHITIHLHWLDAPTMQEFQSTYNLRLQELSGTAIAGIGSRDVTYRLLNLLQLGTSTIPDFPAMLGYMAIGDDFVVF</sequence>
<organism evidence="1 2">
    <name type="scientific">Leptothoe spongobia TAU-MAC 1115</name>
    <dbReference type="NCBI Taxonomy" id="1967444"/>
    <lineage>
        <taxon>Bacteria</taxon>
        <taxon>Bacillati</taxon>
        <taxon>Cyanobacteriota</taxon>
        <taxon>Cyanophyceae</taxon>
        <taxon>Nodosilineales</taxon>
        <taxon>Cymatolegaceae</taxon>
        <taxon>Leptothoe</taxon>
        <taxon>Leptothoe spongobia</taxon>
    </lineage>
</organism>
<reference evidence="1" key="2">
    <citation type="journal article" date="2021" name="Mar. Drugs">
        <title>Genome Reduction and Secondary Metabolism of the Marine Sponge-Associated Cyanobacterium Leptothoe.</title>
        <authorList>
            <person name="Konstantinou D."/>
            <person name="Popin R.V."/>
            <person name="Fewer D.P."/>
            <person name="Sivonen K."/>
            <person name="Gkelis S."/>
        </authorList>
    </citation>
    <scope>NUCLEOTIDE SEQUENCE</scope>
    <source>
        <strain evidence="1">TAU-MAC 1115</strain>
    </source>
</reference>
<protein>
    <submittedName>
        <fullName evidence="1">Uncharacterized protein</fullName>
    </submittedName>
</protein>
<reference evidence="1" key="1">
    <citation type="submission" date="2020-11" db="EMBL/GenBank/DDBJ databases">
        <authorList>
            <person name="Konstantinou D."/>
            <person name="Gkelis S."/>
            <person name="Popin R."/>
            <person name="Fewer D."/>
            <person name="Sivonen K."/>
        </authorList>
    </citation>
    <scope>NUCLEOTIDE SEQUENCE</scope>
    <source>
        <strain evidence="1">TAU-MAC 1115</strain>
    </source>
</reference>
<keyword evidence="2" id="KW-1185">Reference proteome</keyword>
<proteinExistence type="predicted"/>
<accession>A0A947GFP8</accession>
<dbReference type="AlphaFoldDB" id="A0A947GFP8"/>
<evidence type="ECO:0000313" key="1">
    <source>
        <dbReference type="EMBL" id="MBT9314470.1"/>
    </source>
</evidence>
<evidence type="ECO:0000313" key="2">
    <source>
        <dbReference type="Proteomes" id="UP000717364"/>
    </source>
</evidence>
<gene>
    <name evidence="1" type="ORF">IXB50_03425</name>
</gene>
<name>A0A947GFP8_9CYAN</name>
<dbReference type="EMBL" id="JADOES010000004">
    <property type="protein sequence ID" value="MBT9314470.1"/>
    <property type="molecule type" value="Genomic_DNA"/>
</dbReference>